<dbReference type="AlphaFoldDB" id="A0A5C5ZE08"/>
<keyword evidence="2" id="KW-1185">Reference proteome</keyword>
<dbReference type="EMBL" id="SJPJ01000001">
    <property type="protein sequence ID" value="TWT84763.1"/>
    <property type="molecule type" value="Genomic_DNA"/>
</dbReference>
<name>A0A5C5ZE08_9BACT</name>
<reference evidence="1 2" key="1">
    <citation type="submission" date="2019-02" db="EMBL/GenBank/DDBJ databases">
        <title>Deep-cultivation of Planctomycetes and their phenomic and genomic characterization uncovers novel biology.</title>
        <authorList>
            <person name="Wiegand S."/>
            <person name="Jogler M."/>
            <person name="Boedeker C."/>
            <person name="Pinto D."/>
            <person name="Vollmers J."/>
            <person name="Rivas-Marin E."/>
            <person name="Kohn T."/>
            <person name="Peeters S.H."/>
            <person name="Heuer A."/>
            <person name="Rast P."/>
            <person name="Oberbeckmann S."/>
            <person name="Bunk B."/>
            <person name="Jeske O."/>
            <person name="Meyerdierks A."/>
            <person name="Storesund J.E."/>
            <person name="Kallscheuer N."/>
            <person name="Luecker S."/>
            <person name="Lage O.M."/>
            <person name="Pohl T."/>
            <person name="Merkel B.J."/>
            <person name="Hornburger P."/>
            <person name="Mueller R.-W."/>
            <person name="Bruemmer F."/>
            <person name="Labrenz M."/>
            <person name="Spormann A.M."/>
            <person name="Op Den Camp H."/>
            <person name="Overmann J."/>
            <person name="Amann R."/>
            <person name="Jetten M.S.M."/>
            <person name="Mascher T."/>
            <person name="Medema M.H."/>
            <person name="Devos D.P."/>
            <person name="Kaster A.-K."/>
            <person name="Ovreas L."/>
            <person name="Rohde M."/>
            <person name="Galperin M.Y."/>
            <person name="Jogler C."/>
        </authorList>
    </citation>
    <scope>NUCLEOTIDE SEQUENCE [LARGE SCALE GENOMIC DNA]</scope>
    <source>
        <strain evidence="1 2">CA13</strain>
    </source>
</reference>
<sequence>MKTFYVATLARYVLVDAADETEAASLGQEALHALYADLRAKHGRDIPIGYQQELTSWIGSADPCAREKHEGKGKGDDGYPDGYWADDEGHSLLGLNIVATRKVESKGRARNGFWLTDVGRERLAKDPACT</sequence>
<dbReference type="OrthoDB" id="286512at2"/>
<accession>A0A5C5ZE08</accession>
<evidence type="ECO:0000313" key="1">
    <source>
        <dbReference type="EMBL" id="TWT84763.1"/>
    </source>
</evidence>
<comment type="caution">
    <text evidence="1">The sequence shown here is derived from an EMBL/GenBank/DDBJ whole genome shotgun (WGS) entry which is preliminary data.</text>
</comment>
<gene>
    <name evidence="1" type="ORF">CA13_62430</name>
</gene>
<evidence type="ECO:0000313" key="2">
    <source>
        <dbReference type="Proteomes" id="UP000315010"/>
    </source>
</evidence>
<proteinExistence type="predicted"/>
<organism evidence="1 2">
    <name type="scientific">Novipirellula herctigrandis</name>
    <dbReference type="NCBI Taxonomy" id="2527986"/>
    <lineage>
        <taxon>Bacteria</taxon>
        <taxon>Pseudomonadati</taxon>
        <taxon>Planctomycetota</taxon>
        <taxon>Planctomycetia</taxon>
        <taxon>Pirellulales</taxon>
        <taxon>Pirellulaceae</taxon>
        <taxon>Novipirellula</taxon>
    </lineage>
</organism>
<protein>
    <submittedName>
        <fullName evidence="1">Uncharacterized protein</fullName>
    </submittedName>
</protein>
<dbReference type="RefSeq" id="WP_146402626.1">
    <property type="nucleotide sequence ID" value="NZ_SJPJ01000001.1"/>
</dbReference>
<dbReference type="Proteomes" id="UP000315010">
    <property type="component" value="Unassembled WGS sequence"/>
</dbReference>